<dbReference type="GO" id="GO:0016020">
    <property type="term" value="C:membrane"/>
    <property type="evidence" value="ECO:0007669"/>
    <property type="project" value="UniProtKB-SubCell"/>
</dbReference>
<name>A0AAE1DQ57_9GAST</name>
<reference evidence="9" key="1">
    <citation type="journal article" date="2023" name="G3 (Bethesda)">
        <title>A reference genome for the long-term kleptoplast-retaining sea slug Elysia crispata morphotype clarki.</title>
        <authorList>
            <person name="Eastman K.E."/>
            <person name="Pendleton A.L."/>
            <person name="Shaikh M.A."/>
            <person name="Suttiyut T."/>
            <person name="Ogas R."/>
            <person name="Tomko P."/>
            <person name="Gavelis G."/>
            <person name="Widhalm J.R."/>
            <person name="Wisecaver J.H."/>
        </authorList>
    </citation>
    <scope>NUCLEOTIDE SEQUENCE</scope>
    <source>
        <strain evidence="9">ECLA1</strain>
    </source>
</reference>
<dbReference type="EMBL" id="JAWDGP010002890">
    <property type="protein sequence ID" value="KAK3778996.1"/>
    <property type="molecule type" value="Genomic_DNA"/>
</dbReference>
<protein>
    <recommendedName>
        <fullName evidence="2">Coiled-coil domain-containing protein 167</fullName>
    </recommendedName>
</protein>
<evidence type="ECO:0000313" key="9">
    <source>
        <dbReference type="EMBL" id="KAK3778996.1"/>
    </source>
</evidence>
<dbReference type="PANTHER" id="PTHR31759:SF1">
    <property type="entry name" value="COILED-COIL DOMAIN-CONTAINING PROTEIN 167"/>
    <property type="match status" value="1"/>
</dbReference>
<feature type="transmembrane region" description="Helical" evidence="8">
    <location>
        <begin position="70"/>
        <end position="90"/>
    </location>
</feature>
<comment type="subcellular location">
    <subcellularLocation>
        <location evidence="1">Membrane</location>
        <topology evidence="1">Single-pass membrane protein</topology>
    </subcellularLocation>
</comment>
<proteinExistence type="predicted"/>
<organism evidence="9 10">
    <name type="scientific">Elysia crispata</name>
    <name type="common">lettuce slug</name>
    <dbReference type="NCBI Taxonomy" id="231223"/>
    <lineage>
        <taxon>Eukaryota</taxon>
        <taxon>Metazoa</taxon>
        <taxon>Spiralia</taxon>
        <taxon>Lophotrochozoa</taxon>
        <taxon>Mollusca</taxon>
        <taxon>Gastropoda</taxon>
        <taxon>Heterobranchia</taxon>
        <taxon>Euthyneura</taxon>
        <taxon>Panpulmonata</taxon>
        <taxon>Sacoglossa</taxon>
        <taxon>Placobranchoidea</taxon>
        <taxon>Plakobranchidae</taxon>
        <taxon>Elysia</taxon>
    </lineage>
</organism>
<sequence length="99" mass="11575">MVTGTITQQIEDIESEIKKNETRLDVIERMGRLTEMTDEEWSDLKKEKKSIEKKLHSSRKQLKQLRWENWRSMVVSVLLLGIIYGGFVLFTNSRGESSS</sequence>
<accession>A0AAE1DQ57</accession>
<evidence type="ECO:0000256" key="7">
    <source>
        <dbReference type="SAM" id="Coils"/>
    </source>
</evidence>
<keyword evidence="6 8" id="KW-0472">Membrane</keyword>
<feature type="coiled-coil region" evidence="7">
    <location>
        <begin position="10"/>
        <end position="68"/>
    </location>
</feature>
<evidence type="ECO:0000313" key="10">
    <source>
        <dbReference type="Proteomes" id="UP001283361"/>
    </source>
</evidence>
<evidence type="ECO:0000256" key="8">
    <source>
        <dbReference type="SAM" id="Phobius"/>
    </source>
</evidence>
<evidence type="ECO:0000256" key="6">
    <source>
        <dbReference type="ARBA" id="ARBA00023136"/>
    </source>
</evidence>
<dbReference type="Proteomes" id="UP001283361">
    <property type="component" value="Unassembled WGS sequence"/>
</dbReference>
<comment type="caution">
    <text evidence="9">The sequence shown here is derived from an EMBL/GenBank/DDBJ whole genome shotgun (WGS) entry which is preliminary data.</text>
</comment>
<dbReference type="InterPro" id="IPR028194">
    <property type="entry name" value="CC167"/>
</dbReference>
<dbReference type="PANTHER" id="PTHR31759">
    <property type="entry name" value="COILED-COIL DOMAIN-CONTAINING PROTEIN 167"/>
    <property type="match status" value="1"/>
</dbReference>
<keyword evidence="3 8" id="KW-0812">Transmembrane</keyword>
<evidence type="ECO:0000256" key="2">
    <source>
        <dbReference type="ARBA" id="ARBA00022350"/>
    </source>
</evidence>
<keyword evidence="4 8" id="KW-1133">Transmembrane helix</keyword>
<evidence type="ECO:0000256" key="4">
    <source>
        <dbReference type="ARBA" id="ARBA00022989"/>
    </source>
</evidence>
<keyword evidence="10" id="KW-1185">Reference proteome</keyword>
<evidence type="ECO:0000256" key="5">
    <source>
        <dbReference type="ARBA" id="ARBA00023054"/>
    </source>
</evidence>
<dbReference type="AlphaFoldDB" id="A0AAE1DQ57"/>
<evidence type="ECO:0000256" key="3">
    <source>
        <dbReference type="ARBA" id="ARBA00022692"/>
    </source>
</evidence>
<gene>
    <name evidence="9" type="ORF">RRG08_034254</name>
</gene>
<keyword evidence="5 7" id="KW-0175">Coiled coil</keyword>
<dbReference type="Pfam" id="PF15188">
    <property type="entry name" value="CCDC-167"/>
    <property type="match status" value="1"/>
</dbReference>
<evidence type="ECO:0000256" key="1">
    <source>
        <dbReference type="ARBA" id="ARBA00004167"/>
    </source>
</evidence>